<dbReference type="SUPFAM" id="SSF102705">
    <property type="entry name" value="NIF3 (NGG1p interacting factor 3)-like"/>
    <property type="match status" value="1"/>
</dbReference>
<name>A0A8H3ZUJ1_9PEZI</name>
<keyword evidence="2" id="KW-0472">Membrane</keyword>
<gene>
    <name evidence="3" type="ORF">GQ607_000514</name>
</gene>
<evidence type="ECO:0000256" key="2">
    <source>
        <dbReference type="SAM" id="Phobius"/>
    </source>
</evidence>
<keyword evidence="4" id="KW-1185">Reference proteome</keyword>
<dbReference type="InterPro" id="IPR036069">
    <property type="entry name" value="DUF34/NIF3_sf"/>
</dbReference>
<keyword evidence="2" id="KW-0812">Transmembrane</keyword>
<accession>A0A8H3ZUJ1</accession>
<evidence type="ECO:0000313" key="4">
    <source>
        <dbReference type="Proteomes" id="UP000434172"/>
    </source>
</evidence>
<comment type="caution">
    <text evidence="3">The sequence shown here is derived from an EMBL/GenBank/DDBJ whole genome shotgun (WGS) entry which is preliminary data.</text>
</comment>
<organism evidence="3 4">
    <name type="scientific">Colletotrichum asianum</name>
    <dbReference type="NCBI Taxonomy" id="702518"/>
    <lineage>
        <taxon>Eukaryota</taxon>
        <taxon>Fungi</taxon>
        <taxon>Dikarya</taxon>
        <taxon>Ascomycota</taxon>
        <taxon>Pezizomycotina</taxon>
        <taxon>Sordariomycetes</taxon>
        <taxon>Hypocreomycetidae</taxon>
        <taxon>Glomerellales</taxon>
        <taxon>Glomerellaceae</taxon>
        <taxon>Colletotrichum</taxon>
        <taxon>Colletotrichum gloeosporioides species complex</taxon>
    </lineage>
</organism>
<reference evidence="3 4" key="1">
    <citation type="submission" date="2019-12" db="EMBL/GenBank/DDBJ databases">
        <title>A genome sequence resource for the geographically widespread anthracnose pathogen Colletotrichum asianum.</title>
        <authorList>
            <person name="Meng Y."/>
        </authorList>
    </citation>
    <scope>NUCLEOTIDE SEQUENCE [LARGE SCALE GENOMIC DNA]</scope>
    <source>
        <strain evidence="3 4">ICMP 18580</strain>
    </source>
</reference>
<evidence type="ECO:0000256" key="1">
    <source>
        <dbReference type="ARBA" id="ARBA00020998"/>
    </source>
</evidence>
<evidence type="ECO:0000313" key="3">
    <source>
        <dbReference type="EMBL" id="KAF0332498.1"/>
    </source>
</evidence>
<dbReference type="PANTHER" id="PTHR41774:SF1">
    <property type="entry name" value="NGG1P INTERACTING FACTOR NIF3"/>
    <property type="match status" value="1"/>
</dbReference>
<dbReference type="InterPro" id="IPR015867">
    <property type="entry name" value="N-reg_PII/ATP_PRibTrfase_C"/>
</dbReference>
<feature type="transmembrane region" description="Helical" evidence="2">
    <location>
        <begin position="15"/>
        <end position="37"/>
    </location>
</feature>
<proteinExistence type="predicted"/>
<feature type="non-terminal residue" evidence="3">
    <location>
        <position position="1"/>
    </location>
</feature>
<protein>
    <recommendedName>
        <fullName evidence="1">ATP phosphoribosyltransferase</fullName>
    </recommendedName>
</protein>
<dbReference type="Proteomes" id="UP000434172">
    <property type="component" value="Unassembled WGS sequence"/>
</dbReference>
<dbReference type="AlphaFoldDB" id="A0A8H3ZUJ1"/>
<keyword evidence="2" id="KW-1133">Transmembrane helix</keyword>
<sequence length="190" mass="20809">AALCYLRKSRKPEAIILLAAIFTDNILVRMSVASGVLRSHRMLRHPHVLPLSCVGIRPPLSNKIRLSTSHQRHLTSNITMTERYKLHWTVPASHLVATKDAVSKSGAGVYDEGKYIQVAFQITGQGQFMPVAAAGAVPHTGAVDQLEQLLEYKVEVMCAGRDVAKAAVAALKSAHPFEVPAYEVYKLEDI</sequence>
<dbReference type="EMBL" id="WOWK01000001">
    <property type="protein sequence ID" value="KAF0332498.1"/>
    <property type="molecule type" value="Genomic_DNA"/>
</dbReference>
<dbReference type="OrthoDB" id="15981at2759"/>
<dbReference type="Gene3D" id="3.30.70.120">
    <property type="match status" value="1"/>
</dbReference>
<dbReference type="PANTHER" id="PTHR41774">
    <property type="match status" value="1"/>
</dbReference>